<sequence>MDVSAGSVLVHLVVKLASCLAGGILEHSGGIIKAGFRRSIEMLMQPSGQFSETAIGICGQILTVLSMILAIITLPFSLFFCIIVVPEYERIVIFRLGRLLGGQAKGPGLCFVLPCVESYSKVDLRTMTFNVPSQEVLIKESVTLQVDAVIYYRVKNATASVVNVMDANYSTQLLAQTTLRSILGDRYLENIVAERQKIAQEMKDSLNVTTETWGIKVEQVEIKDVRLPEKLQRAMAAEAEATRGAKAKVITADGEKKASSALKEAAEIIAESPAALQLRYLQTLSYISSERSSTILFPIPIDFYHQLIGEIWLLVDSRSVIQYLENWRNIVDQRGIRVFEKLKLMSKSSAIHFQWIPSHVNLKYNDIADSLAKKGSSLTLNSAEPLTFKEMHSRSKALVNSSWKLPPSHPWYLGSGPGGALSFGGARQDQTAPSRFKSGHLKTIRFSGGNKIFPICTKCNSSGATAEHLLRCIGFSRENLLHSPNNVLDGLKVNGLMDLI</sequence>
<feature type="transmembrane region" description="Helical" evidence="2">
    <location>
        <begin position="12"/>
        <end position="36"/>
    </location>
</feature>
<feature type="transmembrane region" description="Helical" evidence="2">
    <location>
        <begin position="57"/>
        <end position="85"/>
    </location>
</feature>
<dbReference type="PRINTS" id="PR00721">
    <property type="entry name" value="STOMATIN"/>
</dbReference>
<gene>
    <name evidence="4" type="ORF">HNY73_018473</name>
</gene>
<dbReference type="Gene3D" id="3.30.479.30">
    <property type="entry name" value="Band 7 domain"/>
    <property type="match status" value="1"/>
</dbReference>
<keyword evidence="2" id="KW-0472">Membrane</keyword>
<evidence type="ECO:0000256" key="2">
    <source>
        <dbReference type="SAM" id="Phobius"/>
    </source>
</evidence>
<dbReference type="Gene3D" id="3.30.420.10">
    <property type="entry name" value="Ribonuclease H-like superfamily/Ribonuclease H"/>
    <property type="match status" value="1"/>
</dbReference>
<comment type="caution">
    <text evidence="4">The sequence shown here is derived from an EMBL/GenBank/DDBJ whole genome shotgun (WGS) entry which is preliminary data.</text>
</comment>
<evidence type="ECO:0000313" key="4">
    <source>
        <dbReference type="EMBL" id="KAF8771010.1"/>
    </source>
</evidence>
<dbReference type="SUPFAM" id="SSF117892">
    <property type="entry name" value="Band 7/SPFH domain"/>
    <property type="match status" value="1"/>
</dbReference>
<accession>A0A8T0EEC9</accession>
<keyword evidence="5" id="KW-1185">Reference proteome</keyword>
<name>A0A8T0EEC9_ARGBR</name>
<organism evidence="4 5">
    <name type="scientific">Argiope bruennichi</name>
    <name type="common">Wasp spider</name>
    <name type="synonym">Aranea bruennichi</name>
    <dbReference type="NCBI Taxonomy" id="94029"/>
    <lineage>
        <taxon>Eukaryota</taxon>
        <taxon>Metazoa</taxon>
        <taxon>Ecdysozoa</taxon>
        <taxon>Arthropoda</taxon>
        <taxon>Chelicerata</taxon>
        <taxon>Arachnida</taxon>
        <taxon>Araneae</taxon>
        <taxon>Araneomorphae</taxon>
        <taxon>Entelegynae</taxon>
        <taxon>Araneoidea</taxon>
        <taxon>Araneidae</taxon>
        <taxon>Argiope</taxon>
    </lineage>
</organism>
<evidence type="ECO:0000256" key="1">
    <source>
        <dbReference type="ARBA" id="ARBA00008164"/>
    </source>
</evidence>
<dbReference type="Proteomes" id="UP000807504">
    <property type="component" value="Unassembled WGS sequence"/>
</dbReference>
<dbReference type="PANTHER" id="PTHR10264">
    <property type="entry name" value="BAND 7 PROTEIN-RELATED"/>
    <property type="match status" value="1"/>
</dbReference>
<reference evidence="4" key="1">
    <citation type="journal article" date="2020" name="bioRxiv">
        <title>Chromosome-level reference genome of the European wasp spider Argiope bruennichi: a resource for studies on range expansion and evolutionary adaptation.</title>
        <authorList>
            <person name="Sheffer M.M."/>
            <person name="Hoppe A."/>
            <person name="Krehenwinkel H."/>
            <person name="Uhl G."/>
            <person name="Kuss A.W."/>
            <person name="Jensen L."/>
            <person name="Jensen C."/>
            <person name="Gillespie R.G."/>
            <person name="Hoff K.J."/>
            <person name="Prost S."/>
        </authorList>
    </citation>
    <scope>NUCLEOTIDE SEQUENCE</scope>
</reference>
<dbReference type="SUPFAM" id="SSF53098">
    <property type="entry name" value="Ribonuclease H-like"/>
    <property type="match status" value="1"/>
</dbReference>
<dbReference type="InterPro" id="IPR001107">
    <property type="entry name" value="Band_7"/>
</dbReference>
<keyword evidence="2" id="KW-1133">Transmembrane helix</keyword>
<comment type="similarity">
    <text evidence="1">Belongs to the band 7/mec-2 family.</text>
</comment>
<dbReference type="EMBL" id="JABXBU010002228">
    <property type="protein sequence ID" value="KAF8771010.1"/>
    <property type="molecule type" value="Genomic_DNA"/>
</dbReference>
<dbReference type="PANTHER" id="PTHR10264:SF19">
    <property type="entry name" value="AT06885P-RELATED"/>
    <property type="match status" value="1"/>
</dbReference>
<dbReference type="InterPro" id="IPR036397">
    <property type="entry name" value="RNaseH_sf"/>
</dbReference>
<dbReference type="GO" id="GO:0009898">
    <property type="term" value="C:cytoplasmic side of plasma membrane"/>
    <property type="evidence" value="ECO:0007669"/>
    <property type="project" value="UniProtKB-ARBA"/>
</dbReference>
<feature type="domain" description="Band 7" evidence="3">
    <location>
        <begin position="80"/>
        <end position="239"/>
    </location>
</feature>
<dbReference type="SMART" id="SM00244">
    <property type="entry name" value="PHB"/>
    <property type="match status" value="1"/>
</dbReference>
<evidence type="ECO:0000313" key="5">
    <source>
        <dbReference type="Proteomes" id="UP000807504"/>
    </source>
</evidence>
<proteinExistence type="inferred from homology"/>
<dbReference type="InterPro" id="IPR001972">
    <property type="entry name" value="Stomatin_HflK_fam"/>
</dbReference>
<dbReference type="Gene3D" id="6.10.250.2090">
    <property type="match status" value="1"/>
</dbReference>
<protein>
    <submittedName>
        <fullName evidence="4">Stomatin-2 like protein</fullName>
    </submittedName>
</protein>
<dbReference type="AlphaFoldDB" id="A0A8T0EEC9"/>
<dbReference type="InterPro" id="IPR012337">
    <property type="entry name" value="RNaseH-like_sf"/>
</dbReference>
<keyword evidence="2" id="KW-0812">Transmembrane</keyword>
<evidence type="ECO:0000259" key="3">
    <source>
        <dbReference type="SMART" id="SM00244"/>
    </source>
</evidence>
<reference evidence="4" key="2">
    <citation type="submission" date="2020-06" db="EMBL/GenBank/DDBJ databases">
        <authorList>
            <person name="Sheffer M."/>
        </authorList>
    </citation>
    <scope>NUCLEOTIDE SEQUENCE</scope>
</reference>
<dbReference type="Pfam" id="PF01145">
    <property type="entry name" value="Band_7"/>
    <property type="match status" value="1"/>
</dbReference>
<dbReference type="GO" id="GO:0003676">
    <property type="term" value="F:nucleic acid binding"/>
    <property type="evidence" value="ECO:0007669"/>
    <property type="project" value="InterPro"/>
</dbReference>
<dbReference type="InterPro" id="IPR036013">
    <property type="entry name" value="Band_7/SPFH_dom_sf"/>
</dbReference>
<dbReference type="FunFam" id="3.30.479.30:FF:000004">
    <property type="entry name" value="Putative membrane protease family, stomatin"/>
    <property type="match status" value="1"/>
</dbReference>
<dbReference type="InterPro" id="IPR043202">
    <property type="entry name" value="Band-7_stomatin-like"/>
</dbReference>